<dbReference type="EnsemblMetazoa" id="GAUT002695-RA">
    <property type="protein sequence ID" value="GAUT002695-PA"/>
    <property type="gene ID" value="GAUT002695"/>
</dbReference>
<dbReference type="AlphaFoldDB" id="A0A1A9UEZ8"/>
<protein>
    <submittedName>
        <fullName evidence="2">Uncharacterized protein</fullName>
    </submittedName>
</protein>
<evidence type="ECO:0000256" key="1">
    <source>
        <dbReference type="SAM" id="Phobius"/>
    </source>
</evidence>
<keyword evidence="3" id="KW-1185">Reference proteome</keyword>
<proteinExistence type="predicted"/>
<organism evidence="2 3">
    <name type="scientific">Glossina austeni</name>
    <name type="common">Savannah tsetse fly</name>
    <dbReference type="NCBI Taxonomy" id="7395"/>
    <lineage>
        <taxon>Eukaryota</taxon>
        <taxon>Metazoa</taxon>
        <taxon>Ecdysozoa</taxon>
        <taxon>Arthropoda</taxon>
        <taxon>Hexapoda</taxon>
        <taxon>Insecta</taxon>
        <taxon>Pterygota</taxon>
        <taxon>Neoptera</taxon>
        <taxon>Endopterygota</taxon>
        <taxon>Diptera</taxon>
        <taxon>Brachycera</taxon>
        <taxon>Muscomorpha</taxon>
        <taxon>Hippoboscoidea</taxon>
        <taxon>Glossinidae</taxon>
        <taxon>Glossina</taxon>
    </lineage>
</organism>
<keyword evidence="1" id="KW-0472">Membrane</keyword>
<sequence>MYEPEQHIDGLSFVLYALYVFARLRAFATRRYIWQWLWQSSIEFVRTLIEKVFSLLRLHFYKIDIFKDRKKTSFFSFLSILPTPLVCKKPKTYEHSQLHFDSCGESDLEIVRKHYKTL</sequence>
<dbReference type="Proteomes" id="UP000078200">
    <property type="component" value="Unassembled WGS sequence"/>
</dbReference>
<reference evidence="2" key="1">
    <citation type="submission" date="2020-05" db="UniProtKB">
        <authorList>
            <consortium name="EnsemblMetazoa"/>
        </authorList>
    </citation>
    <scope>IDENTIFICATION</scope>
    <source>
        <strain evidence="2">TTRI</strain>
    </source>
</reference>
<dbReference type="VEuPathDB" id="VectorBase:GAUT002695"/>
<evidence type="ECO:0000313" key="3">
    <source>
        <dbReference type="Proteomes" id="UP000078200"/>
    </source>
</evidence>
<evidence type="ECO:0000313" key="2">
    <source>
        <dbReference type="EnsemblMetazoa" id="GAUT002695-PA"/>
    </source>
</evidence>
<keyword evidence="1" id="KW-0812">Transmembrane</keyword>
<accession>A0A1A9UEZ8</accession>
<keyword evidence="1" id="KW-1133">Transmembrane helix</keyword>
<feature type="transmembrane region" description="Helical" evidence="1">
    <location>
        <begin position="6"/>
        <end position="22"/>
    </location>
</feature>
<name>A0A1A9UEZ8_GLOAU</name>